<organism evidence="1 2">
    <name type="scientific">Cuscuta epithymum</name>
    <dbReference type="NCBI Taxonomy" id="186058"/>
    <lineage>
        <taxon>Eukaryota</taxon>
        <taxon>Viridiplantae</taxon>
        <taxon>Streptophyta</taxon>
        <taxon>Embryophyta</taxon>
        <taxon>Tracheophyta</taxon>
        <taxon>Spermatophyta</taxon>
        <taxon>Magnoliopsida</taxon>
        <taxon>eudicotyledons</taxon>
        <taxon>Gunneridae</taxon>
        <taxon>Pentapetalae</taxon>
        <taxon>asterids</taxon>
        <taxon>lamiids</taxon>
        <taxon>Solanales</taxon>
        <taxon>Convolvulaceae</taxon>
        <taxon>Cuscuteae</taxon>
        <taxon>Cuscuta</taxon>
        <taxon>Cuscuta subgen. Cuscuta</taxon>
    </lineage>
</organism>
<gene>
    <name evidence="1" type="ORF">CEPIT_LOCUS7729</name>
</gene>
<protein>
    <submittedName>
        <fullName evidence="1">Uncharacterized protein</fullName>
    </submittedName>
</protein>
<reference evidence="1" key="1">
    <citation type="submission" date="2022-07" db="EMBL/GenBank/DDBJ databases">
        <authorList>
            <person name="Macas J."/>
            <person name="Novak P."/>
            <person name="Neumann P."/>
        </authorList>
    </citation>
    <scope>NUCLEOTIDE SEQUENCE</scope>
</reference>
<evidence type="ECO:0000313" key="1">
    <source>
        <dbReference type="EMBL" id="CAH9081533.1"/>
    </source>
</evidence>
<proteinExistence type="predicted"/>
<keyword evidence="2" id="KW-1185">Reference proteome</keyword>
<dbReference type="Proteomes" id="UP001152523">
    <property type="component" value="Unassembled WGS sequence"/>
</dbReference>
<accession>A0AAV0CND1</accession>
<dbReference type="EMBL" id="CAMAPF010000036">
    <property type="protein sequence ID" value="CAH9081533.1"/>
    <property type="molecule type" value="Genomic_DNA"/>
</dbReference>
<dbReference type="AlphaFoldDB" id="A0AAV0CND1"/>
<sequence>MTQLFRDPPSTAQQESSGSSALVLLETGTLSLLASVQRWKRCLLECLCTGGKHRRQCRLCTVSLLEPRRTPTSLSSNEWSLSASHSFHSLPQRSTPVVLSSPTG</sequence>
<evidence type="ECO:0000313" key="2">
    <source>
        <dbReference type="Proteomes" id="UP001152523"/>
    </source>
</evidence>
<comment type="caution">
    <text evidence="1">The sequence shown here is derived from an EMBL/GenBank/DDBJ whole genome shotgun (WGS) entry which is preliminary data.</text>
</comment>
<name>A0AAV0CND1_9ASTE</name>